<accession>A0A7J0H185</accession>
<reference evidence="2 3" key="1">
    <citation type="submission" date="2019-07" db="EMBL/GenBank/DDBJ databases">
        <title>De Novo Assembly of kiwifruit Actinidia rufa.</title>
        <authorList>
            <person name="Sugita-Konishi S."/>
            <person name="Sato K."/>
            <person name="Mori E."/>
            <person name="Abe Y."/>
            <person name="Kisaki G."/>
            <person name="Hamano K."/>
            <person name="Suezawa K."/>
            <person name="Otani M."/>
            <person name="Fukuda T."/>
            <person name="Manabe T."/>
            <person name="Gomi K."/>
            <person name="Tabuchi M."/>
            <person name="Akimitsu K."/>
            <person name="Kataoka I."/>
        </authorList>
    </citation>
    <scope>NUCLEOTIDE SEQUENCE [LARGE SCALE GENOMIC DNA]</scope>
    <source>
        <strain evidence="3">cv. Fuchu</strain>
    </source>
</reference>
<dbReference type="Proteomes" id="UP000585474">
    <property type="component" value="Unassembled WGS sequence"/>
</dbReference>
<evidence type="ECO:0000313" key="2">
    <source>
        <dbReference type="EMBL" id="GFZ16768.1"/>
    </source>
</evidence>
<evidence type="ECO:0000313" key="3">
    <source>
        <dbReference type="Proteomes" id="UP000585474"/>
    </source>
</evidence>
<feature type="region of interest" description="Disordered" evidence="1">
    <location>
        <begin position="143"/>
        <end position="166"/>
    </location>
</feature>
<dbReference type="AlphaFoldDB" id="A0A7J0H185"/>
<dbReference type="OrthoDB" id="441890at2759"/>
<feature type="region of interest" description="Disordered" evidence="1">
    <location>
        <begin position="622"/>
        <end position="679"/>
    </location>
</feature>
<keyword evidence="3" id="KW-1185">Reference proteome</keyword>
<proteinExistence type="predicted"/>
<sequence length="840" mass="93765">MELNRAQLLVHDDTTLDKFRTDHGIPNDVQIEGSEPNEDANLVEGISEFHSNDACGGHANVPARAFLQRLGFVEHISMSYFGRGQNSIKQQSMIRSTGELLEKLWTSWRASSSAPEFSSEELSVDLHENVVLAKDLDLDEEVTSSSSNFVSSNSSNSEEEEREKANKLVQRRRKKVIAPVAYPILVLSSDIEDFDNLAFAPLHLEGENMIEHSYSEGVITISSSREVNMAPNFRTFGQKKTQASIDPPVMPNPPVVQDPLQVQNPVLALTAPSEVEASLLEAPLLDKSKGKLALVQAIMFPNSLRKVWRRSGLAGDVAGSDLAIAVEARDASYAVAIKAQNEVVIVEAQMDKLAGKDGDEVAVVDEAMKGPEIGNAAIGVGGEGAKGFGDAGLVIPLKYWVSYFLTWDVPDSPLARMMSLPTTRKLALKNKRGLGVRLCIWGECYGASESTERSDREWARIGSCESKTSLGTTIGIKAKFESPESHRSDFGGERKPILNSDQIRSSQKMAFEHTTGFVLSRRSSSTKRIPNRSSNEPSRAKCLILTEKPFLSFLGIPDSSARSVFKDFCFHFGEVRRRRNLRALIMLSDADYAPGKSRMRNEMNRKMIGQIRQCIGHERGTTVAEQTSEFQRPQEEVKKKRPEKRSQEGGHRGQEKRRDKKNCPRNKAQDQSSEAATTTLMVVDESDVLLAASADAESDWISDSGIAYHLCRDREREEWTRKATVAQRHAKQAHEYLMDVLEESTVEQERKEMLWDTCGSLARHEKVQPVQDVHGEAQRRETESMYSDRHDVAETNGREEEKKKRRKEERDALTALSEKAAAAAKKSQMEALHGQEWKHE</sequence>
<organism evidence="2 3">
    <name type="scientific">Actinidia rufa</name>
    <dbReference type="NCBI Taxonomy" id="165716"/>
    <lineage>
        <taxon>Eukaryota</taxon>
        <taxon>Viridiplantae</taxon>
        <taxon>Streptophyta</taxon>
        <taxon>Embryophyta</taxon>
        <taxon>Tracheophyta</taxon>
        <taxon>Spermatophyta</taxon>
        <taxon>Magnoliopsida</taxon>
        <taxon>eudicotyledons</taxon>
        <taxon>Gunneridae</taxon>
        <taxon>Pentapetalae</taxon>
        <taxon>asterids</taxon>
        <taxon>Ericales</taxon>
        <taxon>Actinidiaceae</taxon>
        <taxon>Actinidia</taxon>
    </lineage>
</organism>
<dbReference type="EMBL" id="BJWL01000026">
    <property type="protein sequence ID" value="GFZ16768.1"/>
    <property type="molecule type" value="Genomic_DNA"/>
</dbReference>
<gene>
    <name evidence="2" type="ORF">Acr_26g0000380</name>
</gene>
<evidence type="ECO:0000256" key="1">
    <source>
        <dbReference type="SAM" id="MobiDB-lite"/>
    </source>
</evidence>
<feature type="compositionally biased region" description="Basic and acidic residues" evidence="1">
    <location>
        <begin position="632"/>
        <end position="657"/>
    </location>
</feature>
<comment type="caution">
    <text evidence="2">The sequence shown here is derived from an EMBL/GenBank/DDBJ whole genome shotgun (WGS) entry which is preliminary data.</text>
</comment>
<feature type="compositionally biased region" description="Polar residues" evidence="1">
    <location>
        <begin position="669"/>
        <end position="679"/>
    </location>
</feature>
<name>A0A7J0H185_9ERIC</name>
<feature type="region of interest" description="Disordered" evidence="1">
    <location>
        <begin position="768"/>
        <end position="840"/>
    </location>
</feature>
<feature type="compositionally biased region" description="Basic and acidic residues" evidence="1">
    <location>
        <begin position="768"/>
        <end position="812"/>
    </location>
</feature>
<feature type="compositionally biased region" description="Low complexity" evidence="1">
    <location>
        <begin position="143"/>
        <end position="156"/>
    </location>
</feature>
<protein>
    <submittedName>
        <fullName evidence="2">Uncharacterized protein</fullName>
    </submittedName>
</protein>